<reference evidence="3 4" key="1">
    <citation type="journal article" date="2011" name="Cell">
        <title>Insight into structure and assembly of the nuclear pore complex by utilizing the genome of a eukaryotic thermophile.</title>
        <authorList>
            <person name="Amlacher S."/>
            <person name="Sarges P."/>
            <person name="Flemming D."/>
            <person name="van Noort V."/>
            <person name="Kunze R."/>
            <person name="Devos D.P."/>
            <person name="Arumugam M."/>
            <person name="Bork P."/>
            <person name="Hurt E."/>
        </authorList>
    </citation>
    <scope>NUCLEOTIDE SEQUENCE [LARGE SCALE GENOMIC DNA]</scope>
    <source>
        <strain evidence="4">DSM 1495 / CBS 144.50 / IMI 039719</strain>
    </source>
</reference>
<feature type="compositionally biased region" description="Polar residues" evidence="1">
    <location>
        <begin position="126"/>
        <end position="147"/>
    </location>
</feature>
<dbReference type="EMBL" id="GL988046">
    <property type="protein sequence ID" value="EGS17985.1"/>
    <property type="molecule type" value="Genomic_DNA"/>
</dbReference>
<feature type="region of interest" description="Disordered" evidence="1">
    <location>
        <begin position="1"/>
        <end position="32"/>
    </location>
</feature>
<feature type="transmembrane region" description="Helical" evidence="2">
    <location>
        <begin position="37"/>
        <end position="61"/>
    </location>
</feature>
<dbReference type="AlphaFoldDB" id="G0SEW9"/>
<dbReference type="HOGENOM" id="CLU_038283_0_0_1"/>
<organism evidence="4">
    <name type="scientific">Chaetomium thermophilum (strain DSM 1495 / CBS 144.50 / IMI 039719)</name>
    <name type="common">Thermochaetoides thermophila</name>
    <dbReference type="NCBI Taxonomy" id="759272"/>
    <lineage>
        <taxon>Eukaryota</taxon>
        <taxon>Fungi</taxon>
        <taxon>Dikarya</taxon>
        <taxon>Ascomycota</taxon>
        <taxon>Pezizomycotina</taxon>
        <taxon>Sordariomycetes</taxon>
        <taxon>Sordariomycetidae</taxon>
        <taxon>Sordariales</taxon>
        <taxon>Chaetomiaceae</taxon>
        <taxon>Thermochaetoides</taxon>
    </lineage>
</organism>
<keyword evidence="2" id="KW-0472">Membrane</keyword>
<gene>
    <name evidence="3" type="ORF">CTHT_0059980</name>
</gene>
<feature type="compositionally biased region" description="Low complexity" evidence="1">
    <location>
        <begin position="318"/>
        <end position="333"/>
    </location>
</feature>
<dbReference type="OrthoDB" id="4120617at2759"/>
<feature type="compositionally biased region" description="Low complexity" evidence="1">
    <location>
        <begin position="282"/>
        <end position="293"/>
    </location>
</feature>
<keyword evidence="4" id="KW-1185">Reference proteome</keyword>
<feature type="region of interest" description="Disordered" evidence="1">
    <location>
        <begin position="121"/>
        <end position="159"/>
    </location>
</feature>
<feature type="compositionally biased region" description="Polar residues" evidence="1">
    <location>
        <begin position="253"/>
        <end position="263"/>
    </location>
</feature>
<keyword evidence="2" id="KW-1133">Transmembrane helix</keyword>
<evidence type="ECO:0000256" key="2">
    <source>
        <dbReference type="SAM" id="Phobius"/>
    </source>
</evidence>
<dbReference type="GeneID" id="18260036"/>
<feature type="compositionally biased region" description="Low complexity" evidence="1">
    <location>
        <begin position="237"/>
        <end position="246"/>
    </location>
</feature>
<evidence type="ECO:0000256" key="1">
    <source>
        <dbReference type="SAM" id="MobiDB-lite"/>
    </source>
</evidence>
<protein>
    <submittedName>
        <fullName evidence="3">Uncharacterized protein</fullName>
    </submittedName>
</protein>
<accession>G0SEW9</accession>
<dbReference type="Proteomes" id="UP000008066">
    <property type="component" value="Unassembled WGS sequence"/>
</dbReference>
<proteinExistence type="predicted"/>
<feature type="region of interest" description="Disordered" evidence="1">
    <location>
        <begin position="192"/>
        <end position="355"/>
    </location>
</feature>
<sequence>MPADIPTTSELPGSEDNTTSSADLSTPDDGSSSNKKILIITLSTVLPVVALVLLCSLLYYFRSRRRHHQSLNGRNPFFRRGVSPIDDEEIATWKAPRNEKHAFHGATSGADTDLEADSAFAKETGVASSSPPNSSHTKNPSTGSTKKPPSVIIYSRPSLDHPSPYSALDKLSFEKNLPDTPILAKAPNARIGLTDESVPGDDPYIPPPKRQPSRLSKAPPPSYQPRRNGGHARARSSRSSTRSFASGGIGNDFYNSNNITSPATAPGSETDLASPMFGIGGQSQSQPQTPRQSCEGHVVRPSRSFSRTRYPQRRHSRVYSSSSVPPRVSLGDDGVVGGLSPPPARGRSGTVGGKI</sequence>
<name>G0SEW9_CHATD</name>
<keyword evidence="2" id="KW-0812">Transmembrane</keyword>
<evidence type="ECO:0000313" key="4">
    <source>
        <dbReference type="Proteomes" id="UP000008066"/>
    </source>
</evidence>
<evidence type="ECO:0000313" key="3">
    <source>
        <dbReference type="EMBL" id="EGS17985.1"/>
    </source>
</evidence>
<dbReference type="eggNOG" id="ENOG502SW2Y">
    <property type="taxonomic scope" value="Eukaryota"/>
</dbReference>
<dbReference type="KEGG" id="cthr:CTHT_0059980"/>
<dbReference type="RefSeq" id="XP_006696316.1">
    <property type="nucleotide sequence ID" value="XM_006696253.1"/>
</dbReference>